<keyword evidence="3" id="KW-0731">Sigma factor</keyword>
<dbReference type="InterPro" id="IPR039425">
    <property type="entry name" value="RNA_pol_sigma-70-like"/>
</dbReference>
<evidence type="ECO:0000256" key="4">
    <source>
        <dbReference type="ARBA" id="ARBA00023163"/>
    </source>
</evidence>
<dbReference type="GO" id="GO:0006352">
    <property type="term" value="P:DNA-templated transcription initiation"/>
    <property type="evidence" value="ECO:0007669"/>
    <property type="project" value="InterPro"/>
</dbReference>
<feature type="domain" description="RNA polymerase sigma-70 region 2" evidence="5">
    <location>
        <begin position="33"/>
        <end position="93"/>
    </location>
</feature>
<evidence type="ECO:0000259" key="5">
    <source>
        <dbReference type="Pfam" id="PF04542"/>
    </source>
</evidence>
<sequence length="195" mass="23226">MILNNKSKQTAEQEDCLLFDRITLGDEKALELFYTKYYDYLCRFARSYEKDFYTIEEKISDAFYYLWINREKLTEVKSPKVYVFTMVKNMLLKDTARTRLGLLQINTDEHEYALPEGNIEDKIIGREQEAHTKKYMLNVLSHIPPQSLRVFEMCRIDGMKYKQVAEILGISVKTVESHMYNAMRIIERYLTKNKL</sequence>
<dbReference type="AlphaFoldDB" id="A0A7K1GNJ3"/>
<dbReference type="InterPro" id="IPR014284">
    <property type="entry name" value="RNA_pol_sigma-70_dom"/>
</dbReference>
<proteinExistence type="inferred from homology"/>
<reference evidence="7 8" key="1">
    <citation type="journal article" date="2006" name="Int. J. Syst. Evol. Microbiol.">
        <title>Myroides pelagicus sp. nov., isolated from seawater in Thailand.</title>
        <authorList>
            <person name="Yoon J."/>
            <person name="Maneerat S."/>
            <person name="Kawai F."/>
            <person name="Yokota A."/>
        </authorList>
    </citation>
    <scope>NUCLEOTIDE SEQUENCE [LARGE SCALE GENOMIC DNA]</scope>
    <source>
        <strain evidence="7 8">SM1T</strain>
    </source>
</reference>
<dbReference type="SUPFAM" id="SSF88946">
    <property type="entry name" value="Sigma2 domain of RNA polymerase sigma factors"/>
    <property type="match status" value="1"/>
</dbReference>
<keyword evidence="8" id="KW-1185">Reference proteome</keyword>
<dbReference type="Gene3D" id="1.10.10.10">
    <property type="entry name" value="Winged helix-like DNA-binding domain superfamily/Winged helix DNA-binding domain"/>
    <property type="match status" value="1"/>
</dbReference>
<dbReference type="SUPFAM" id="SSF88659">
    <property type="entry name" value="Sigma3 and sigma4 domains of RNA polymerase sigma factors"/>
    <property type="match status" value="1"/>
</dbReference>
<dbReference type="InterPro" id="IPR007627">
    <property type="entry name" value="RNA_pol_sigma70_r2"/>
</dbReference>
<comment type="similarity">
    <text evidence="1">Belongs to the sigma-70 factor family. ECF subfamily.</text>
</comment>
<accession>A0A7K1GNJ3</accession>
<dbReference type="Pfam" id="PF08281">
    <property type="entry name" value="Sigma70_r4_2"/>
    <property type="match status" value="1"/>
</dbReference>
<dbReference type="InterPro" id="IPR013249">
    <property type="entry name" value="RNA_pol_sigma70_r4_t2"/>
</dbReference>
<protein>
    <submittedName>
        <fullName evidence="7">Sigma-70 family RNA polymerase sigma factor</fullName>
    </submittedName>
</protein>
<organism evidence="7 8">
    <name type="scientific">Myroides pelagicus</name>
    <dbReference type="NCBI Taxonomy" id="270914"/>
    <lineage>
        <taxon>Bacteria</taxon>
        <taxon>Pseudomonadati</taxon>
        <taxon>Bacteroidota</taxon>
        <taxon>Flavobacteriia</taxon>
        <taxon>Flavobacteriales</taxon>
        <taxon>Flavobacteriaceae</taxon>
        <taxon>Myroides</taxon>
    </lineage>
</organism>
<comment type="caution">
    <text evidence="7">The sequence shown here is derived from an EMBL/GenBank/DDBJ whole genome shotgun (WGS) entry which is preliminary data.</text>
</comment>
<evidence type="ECO:0000256" key="1">
    <source>
        <dbReference type="ARBA" id="ARBA00010641"/>
    </source>
</evidence>
<keyword evidence="2" id="KW-0805">Transcription regulation</keyword>
<gene>
    <name evidence="7" type="ORF">GJV77_10965</name>
</gene>
<dbReference type="InterPro" id="IPR013324">
    <property type="entry name" value="RNA_pol_sigma_r3/r4-like"/>
</dbReference>
<dbReference type="Proteomes" id="UP000488936">
    <property type="component" value="Unassembled WGS sequence"/>
</dbReference>
<dbReference type="RefSeq" id="WP_155036400.1">
    <property type="nucleotide sequence ID" value="NZ_JAYMMG010000017.1"/>
</dbReference>
<dbReference type="InterPro" id="IPR036388">
    <property type="entry name" value="WH-like_DNA-bd_sf"/>
</dbReference>
<dbReference type="PANTHER" id="PTHR43133:SF46">
    <property type="entry name" value="RNA POLYMERASE SIGMA-70 FACTOR ECF SUBFAMILY"/>
    <property type="match status" value="1"/>
</dbReference>
<dbReference type="InterPro" id="IPR013325">
    <property type="entry name" value="RNA_pol_sigma_r2"/>
</dbReference>
<feature type="domain" description="RNA polymerase sigma factor 70 region 4 type 2" evidence="6">
    <location>
        <begin position="136"/>
        <end position="184"/>
    </location>
</feature>
<dbReference type="EMBL" id="WMJY01000025">
    <property type="protein sequence ID" value="MTH30416.1"/>
    <property type="molecule type" value="Genomic_DNA"/>
</dbReference>
<dbReference type="GO" id="GO:0003677">
    <property type="term" value="F:DNA binding"/>
    <property type="evidence" value="ECO:0007669"/>
    <property type="project" value="InterPro"/>
</dbReference>
<dbReference type="PANTHER" id="PTHR43133">
    <property type="entry name" value="RNA POLYMERASE ECF-TYPE SIGMA FACTO"/>
    <property type="match status" value="1"/>
</dbReference>
<keyword evidence="4" id="KW-0804">Transcription</keyword>
<dbReference type="NCBIfam" id="TIGR02937">
    <property type="entry name" value="sigma70-ECF"/>
    <property type="match status" value="1"/>
</dbReference>
<dbReference type="OrthoDB" id="759001at2"/>
<evidence type="ECO:0000313" key="8">
    <source>
        <dbReference type="Proteomes" id="UP000488936"/>
    </source>
</evidence>
<evidence type="ECO:0000313" key="7">
    <source>
        <dbReference type="EMBL" id="MTH30416.1"/>
    </source>
</evidence>
<evidence type="ECO:0000259" key="6">
    <source>
        <dbReference type="Pfam" id="PF08281"/>
    </source>
</evidence>
<evidence type="ECO:0000256" key="3">
    <source>
        <dbReference type="ARBA" id="ARBA00023082"/>
    </source>
</evidence>
<dbReference type="Gene3D" id="1.10.1740.10">
    <property type="match status" value="1"/>
</dbReference>
<dbReference type="Pfam" id="PF04542">
    <property type="entry name" value="Sigma70_r2"/>
    <property type="match status" value="1"/>
</dbReference>
<name>A0A7K1GNJ3_9FLAO</name>
<dbReference type="GO" id="GO:0016987">
    <property type="term" value="F:sigma factor activity"/>
    <property type="evidence" value="ECO:0007669"/>
    <property type="project" value="UniProtKB-KW"/>
</dbReference>
<evidence type="ECO:0000256" key="2">
    <source>
        <dbReference type="ARBA" id="ARBA00023015"/>
    </source>
</evidence>